<evidence type="ECO:0000256" key="1">
    <source>
        <dbReference type="ARBA" id="ARBA00022679"/>
    </source>
</evidence>
<dbReference type="InterPro" id="IPR029056">
    <property type="entry name" value="Ribokinase-like"/>
</dbReference>
<sequence length="299" mass="30163">MGVDVVVAVPAFLDITFVGLEGLPALGEERFAGDLVRTPGGGAITAIGAARLGLATALVAPLGQDEAGDLIGPMIEREGVQLAGPRCPRTPVTAVMPIGNERAMVTYDPGVRARAADVAELSPRAVIVGLSQLDVVPAGAHAYVSVGDDDARAFAGRLPGAAGRVRGLFIEQREALVLTGAGSPEEAAAMIGARVPLVVVSLGADGAVASVDGRIVSVDGFDVGHSIDTTGAGDLFVAAWAWGDATGMGVEDTLRWAALYAALSTRVPTGAGGATKLADFVDEGTRRGLPAPPTRSAAR</sequence>
<feature type="domain" description="Carbohydrate kinase PfkB" evidence="3">
    <location>
        <begin position="33"/>
        <end position="267"/>
    </location>
</feature>
<evidence type="ECO:0000259" key="3">
    <source>
        <dbReference type="Pfam" id="PF00294"/>
    </source>
</evidence>
<keyword evidence="2 4" id="KW-0418">Kinase</keyword>
<dbReference type="AlphaFoldDB" id="A0A660L6D0"/>
<dbReference type="PANTHER" id="PTHR10584">
    <property type="entry name" value="SUGAR KINASE"/>
    <property type="match status" value="1"/>
</dbReference>
<dbReference type="GO" id="GO:0016301">
    <property type="term" value="F:kinase activity"/>
    <property type="evidence" value="ECO:0007669"/>
    <property type="project" value="UniProtKB-KW"/>
</dbReference>
<reference evidence="4 5" key="1">
    <citation type="submission" date="2018-10" db="EMBL/GenBank/DDBJ databases">
        <title>Genomic Encyclopedia of Archaeal and Bacterial Type Strains, Phase II (KMG-II): from individual species to whole genera.</title>
        <authorList>
            <person name="Goeker M."/>
        </authorList>
    </citation>
    <scope>NUCLEOTIDE SEQUENCE [LARGE SCALE GENOMIC DNA]</scope>
    <source>
        <strain evidence="4 5">DSM 14954</strain>
    </source>
</reference>
<evidence type="ECO:0000313" key="4">
    <source>
        <dbReference type="EMBL" id="RKQ90622.1"/>
    </source>
</evidence>
<accession>A0A660L6D0</accession>
<dbReference type="Gene3D" id="3.40.1190.20">
    <property type="match status" value="1"/>
</dbReference>
<dbReference type="InterPro" id="IPR011611">
    <property type="entry name" value="PfkB_dom"/>
</dbReference>
<proteinExistence type="predicted"/>
<evidence type="ECO:0000313" key="5">
    <source>
        <dbReference type="Proteomes" id="UP000278962"/>
    </source>
</evidence>
<dbReference type="GO" id="GO:0005829">
    <property type="term" value="C:cytosol"/>
    <property type="evidence" value="ECO:0007669"/>
    <property type="project" value="TreeGrafter"/>
</dbReference>
<dbReference type="OrthoDB" id="9813569at2"/>
<organism evidence="4 5">
    <name type="scientific">Solirubrobacter pauli</name>
    <dbReference type="NCBI Taxonomy" id="166793"/>
    <lineage>
        <taxon>Bacteria</taxon>
        <taxon>Bacillati</taxon>
        <taxon>Actinomycetota</taxon>
        <taxon>Thermoleophilia</taxon>
        <taxon>Solirubrobacterales</taxon>
        <taxon>Solirubrobacteraceae</taxon>
        <taxon>Solirubrobacter</taxon>
    </lineage>
</organism>
<dbReference type="Pfam" id="PF00294">
    <property type="entry name" value="PfkB"/>
    <property type="match status" value="1"/>
</dbReference>
<dbReference type="Proteomes" id="UP000278962">
    <property type="component" value="Unassembled WGS sequence"/>
</dbReference>
<gene>
    <name evidence="4" type="ORF">C8N24_0434</name>
</gene>
<evidence type="ECO:0000256" key="2">
    <source>
        <dbReference type="ARBA" id="ARBA00022777"/>
    </source>
</evidence>
<dbReference type="SUPFAM" id="SSF53613">
    <property type="entry name" value="Ribokinase-like"/>
    <property type="match status" value="1"/>
</dbReference>
<comment type="caution">
    <text evidence="4">The sequence shown here is derived from an EMBL/GenBank/DDBJ whole genome shotgun (WGS) entry which is preliminary data.</text>
</comment>
<keyword evidence="1" id="KW-0808">Transferase</keyword>
<protein>
    <submittedName>
        <fullName evidence="4">Ribokinase</fullName>
    </submittedName>
</protein>
<name>A0A660L6D0_9ACTN</name>
<dbReference type="EMBL" id="RBIL01000001">
    <property type="protein sequence ID" value="RKQ90622.1"/>
    <property type="molecule type" value="Genomic_DNA"/>
</dbReference>
<keyword evidence="5" id="KW-1185">Reference proteome</keyword>
<dbReference type="RefSeq" id="WP_121247526.1">
    <property type="nucleotide sequence ID" value="NZ_RBIL01000001.1"/>
</dbReference>
<dbReference type="PANTHER" id="PTHR10584:SF166">
    <property type="entry name" value="RIBOKINASE"/>
    <property type="match status" value="1"/>
</dbReference>